<keyword evidence="2" id="KW-1133">Transmembrane helix</keyword>
<name>E3QX18_COLGM</name>
<reference evidence="4" key="1">
    <citation type="journal article" date="2012" name="Nat. Genet.">
        <title>Lifestyle transitions in plant pathogenic Colletotrichum fungi deciphered by genome and transcriptome analyses.</title>
        <authorList>
            <person name="O'Connell R.J."/>
            <person name="Thon M.R."/>
            <person name="Hacquard S."/>
            <person name="Amyotte S.G."/>
            <person name="Kleemann J."/>
            <person name="Torres M.F."/>
            <person name="Damm U."/>
            <person name="Buiate E.A."/>
            <person name="Epstein L."/>
            <person name="Alkan N."/>
            <person name="Altmueller J."/>
            <person name="Alvarado-Balderrama L."/>
            <person name="Bauser C.A."/>
            <person name="Becker C."/>
            <person name="Birren B.W."/>
            <person name="Chen Z."/>
            <person name="Choi J."/>
            <person name="Crouch J.A."/>
            <person name="Duvick J.P."/>
            <person name="Farman M.A."/>
            <person name="Gan P."/>
            <person name="Heiman D."/>
            <person name="Henrissat B."/>
            <person name="Howard R.J."/>
            <person name="Kabbage M."/>
            <person name="Koch C."/>
            <person name="Kracher B."/>
            <person name="Kubo Y."/>
            <person name="Law A.D."/>
            <person name="Lebrun M.-H."/>
            <person name="Lee Y.-H."/>
            <person name="Miyara I."/>
            <person name="Moore N."/>
            <person name="Neumann U."/>
            <person name="Nordstroem K."/>
            <person name="Panaccione D.G."/>
            <person name="Panstruga R."/>
            <person name="Place M."/>
            <person name="Proctor R.H."/>
            <person name="Prusky D."/>
            <person name="Rech G."/>
            <person name="Reinhardt R."/>
            <person name="Rollins J.A."/>
            <person name="Rounsley S."/>
            <person name="Schardl C.L."/>
            <person name="Schwartz D.C."/>
            <person name="Shenoy N."/>
            <person name="Shirasu K."/>
            <person name="Sikhakolli U.R."/>
            <person name="Stueber K."/>
            <person name="Sukno S.A."/>
            <person name="Sweigard J.A."/>
            <person name="Takano Y."/>
            <person name="Takahara H."/>
            <person name="Trail F."/>
            <person name="van der Does H.C."/>
            <person name="Voll L.M."/>
            <person name="Will I."/>
            <person name="Young S."/>
            <person name="Zeng Q."/>
            <person name="Zhang J."/>
            <person name="Zhou S."/>
            <person name="Dickman M.B."/>
            <person name="Schulze-Lefert P."/>
            <person name="Ver Loren van Themaat E."/>
            <person name="Ma L.-J."/>
            <person name="Vaillancourt L.J."/>
        </authorList>
    </citation>
    <scope>NUCLEOTIDE SEQUENCE [LARGE SCALE GENOMIC DNA]</scope>
    <source>
        <strain evidence="4">M1.001 / M2 / FGSC 10212</strain>
    </source>
</reference>
<evidence type="ECO:0000313" key="4">
    <source>
        <dbReference type="Proteomes" id="UP000008782"/>
    </source>
</evidence>
<evidence type="ECO:0000256" key="2">
    <source>
        <dbReference type="SAM" id="Phobius"/>
    </source>
</evidence>
<feature type="compositionally biased region" description="Basic residues" evidence="1">
    <location>
        <begin position="1"/>
        <end position="11"/>
    </location>
</feature>
<dbReference type="EMBL" id="GG697392">
    <property type="protein sequence ID" value="EFQ35406.1"/>
    <property type="molecule type" value="Genomic_DNA"/>
</dbReference>
<proteinExistence type="predicted"/>
<accession>E3QX18</accession>
<evidence type="ECO:0000313" key="3">
    <source>
        <dbReference type="EMBL" id="EFQ35406.1"/>
    </source>
</evidence>
<feature type="region of interest" description="Disordered" evidence="1">
    <location>
        <begin position="92"/>
        <end position="121"/>
    </location>
</feature>
<dbReference type="OrthoDB" id="4849139at2759"/>
<dbReference type="eggNOG" id="ENOG502R2RY">
    <property type="taxonomic scope" value="Eukaryota"/>
</dbReference>
<dbReference type="RefSeq" id="XP_008099426.1">
    <property type="nucleotide sequence ID" value="XM_008101235.1"/>
</dbReference>
<dbReference type="GeneID" id="24415915"/>
<dbReference type="AlphaFoldDB" id="E3QX18"/>
<dbReference type="Proteomes" id="UP000008782">
    <property type="component" value="Unassembled WGS sequence"/>
</dbReference>
<keyword evidence="4" id="KW-1185">Reference proteome</keyword>
<feature type="transmembrane region" description="Helical" evidence="2">
    <location>
        <begin position="257"/>
        <end position="274"/>
    </location>
</feature>
<protein>
    <submittedName>
        <fullName evidence="3">Uncharacterized protein</fullName>
    </submittedName>
</protein>
<organism evidence="4">
    <name type="scientific">Colletotrichum graminicola (strain M1.001 / M2 / FGSC 10212)</name>
    <name type="common">Maize anthracnose fungus</name>
    <name type="synonym">Glomerella graminicola</name>
    <dbReference type="NCBI Taxonomy" id="645133"/>
    <lineage>
        <taxon>Eukaryota</taxon>
        <taxon>Fungi</taxon>
        <taxon>Dikarya</taxon>
        <taxon>Ascomycota</taxon>
        <taxon>Pezizomycotina</taxon>
        <taxon>Sordariomycetes</taxon>
        <taxon>Hypocreomycetidae</taxon>
        <taxon>Glomerellales</taxon>
        <taxon>Glomerellaceae</taxon>
        <taxon>Colletotrichum</taxon>
        <taxon>Colletotrichum graminicola species complex</taxon>
    </lineage>
</organism>
<keyword evidence="2" id="KW-0812">Transmembrane</keyword>
<feature type="region of interest" description="Disordered" evidence="1">
    <location>
        <begin position="1"/>
        <end position="52"/>
    </location>
</feature>
<gene>
    <name evidence="3" type="ORF">GLRG_10550</name>
</gene>
<dbReference type="VEuPathDB" id="FungiDB:GLRG_10550"/>
<evidence type="ECO:0000256" key="1">
    <source>
        <dbReference type="SAM" id="MobiDB-lite"/>
    </source>
</evidence>
<dbReference type="HOGENOM" id="CLU_1001186_0_0_1"/>
<sequence>MQISSPRHRRGGAPNPIRIRRQSNSPLFAGRSPAPWSPMQPDPLSGRSTNFSPFTVSPVSMTTDCERELSPSDVTPLTPRLTEYLAGYGWAEDGGSRRESVESRTGGVPETPLSTPVDAFSPTGFTMAMRGRREAMRELMGTGESVTSPRSPGWRGGGWRSLGRMPNIASRIIGSNGPSRETAELSRLYGRVVEIVDESEGLEHMISDENGVSGRVVEMENETDEVAAHTSDGFHAAALSVYREGGGHTQPISWWKYPWVVLMLVLFMLFVPSYKDIF</sequence>
<keyword evidence="2" id="KW-0472">Membrane</keyword>